<feature type="chain" id="PRO_5022155051" evidence="2">
    <location>
        <begin position="39"/>
        <end position="538"/>
    </location>
</feature>
<dbReference type="AlphaFoldDB" id="A0A561B989"/>
<evidence type="ECO:0000256" key="2">
    <source>
        <dbReference type="SAM" id="SignalP"/>
    </source>
</evidence>
<keyword evidence="2" id="KW-0732">Signal</keyword>
<accession>A0A561B989</accession>
<gene>
    <name evidence="3" type="ORF">FB561_6775</name>
</gene>
<feature type="region of interest" description="Disordered" evidence="1">
    <location>
        <begin position="55"/>
        <end position="76"/>
    </location>
</feature>
<dbReference type="RefSeq" id="WP_145814047.1">
    <property type="nucleotide sequence ID" value="NZ_VIVK01000002.1"/>
</dbReference>
<comment type="caution">
    <text evidence="3">The sequence shown here is derived from an EMBL/GenBank/DDBJ whole genome shotgun (WGS) entry which is preliminary data.</text>
</comment>
<proteinExistence type="predicted"/>
<keyword evidence="4" id="KW-1185">Reference proteome</keyword>
<evidence type="ECO:0000313" key="4">
    <source>
        <dbReference type="Proteomes" id="UP000318380"/>
    </source>
</evidence>
<sequence length="538" mass="58580">MQSFRPSGPNRRDFLRVSGLTAAGVMAGSSLLTPSAHAATVDYTARRTFDDWDRLFQQGSPGQPDQPNDNTNADGRSGMLAWSQSYVLLGLVRMYETYKAPYYLDRLIENIDQVLSVRDSERGVTDYRGRSEPAWRADHPYTVGFTTLKDADGRPTLEVRSGLSYADTTTVSVQAGSRAGTFTLKLVNTQTNRTETAANLTMDPSSPDYAVTRVYQAPIGPLMVTVRDVRESPAAAGDPVTGSFPLLSAPVIFAVHTGMITYPIASFVRIVRQSPPLLANPRYRAKAAEYLAAVRDAVAVHDWEYRETDGEGCLIWPKSQPLPYDGCEQPLNQSVGLGQTLVELAIVTGDPTYRRKVAAMAKMLSRQLAVDAGGAYSWHYWPAGGHVYDGFAKTGSPATDVSVFTPEGRGAKQFEDISHGAIDVEFAVRAFRAKLGFTGQDMVRLARTYTQNVAMTDAAGLPSIHTTVAGTGTGAASVAHQAPRWMQVAPWSPEVHRHSLALYDRYRPTPEVDGQQAIGFGWLLGNVAYLNWGAKFGA</sequence>
<evidence type="ECO:0000256" key="1">
    <source>
        <dbReference type="SAM" id="MobiDB-lite"/>
    </source>
</evidence>
<dbReference type="NCBIfam" id="TIGR01409">
    <property type="entry name" value="TAT_signal_seq"/>
    <property type="match status" value="1"/>
</dbReference>
<evidence type="ECO:0000313" key="3">
    <source>
        <dbReference type="EMBL" id="TWD75337.1"/>
    </source>
</evidence>
<dbReference type="Proteomes" id="UP000318380">
    <property type="component" value="Unassembled WGS sequence"/>
</dbReference>
<feature type="signal peptide" evidence="2">
    <location>
        <begin position="1"/>
        <end position="38"/>
    </location>
</feature>
<dbReference type="EMBL" id="VIVK01000002">
    <property type="protein sequence ID" value="TWD75337.1"/>
    <property type="molecule type" value="Genomic_DNA"/>
</dbReference>
<dbReference type="OrthoDB" id="1802546at2"/>
<dbReference type="PROSITE" id="PS51318">
    <property type="entry name" value="TAT"/>
    <property type="match status" value="1"/>
</dbReference>
<dbReference type="InterPro" id="IPR006311">
    <property type="entry name" value="TAT_signal"/>
</dbReference>
<organism evidence="3 4">
    <name type="scientific">Kribbella amoyensis</name>
    <dbReference type="NCBI Taxonomy" id="996641"/>
    <lineage>
        <taxon>Bacteria</taxon>
        <taxon>Bacillati</taxon>
        <taxon>Actinomycetota</taxon>
        <taxon>Actinomycetes</taxon>
        <taxon>Propionibacteriales</taxon>
        <taxon>Kribbellaceae</taxon>
        <taxon>Kribbella</taxon>
    </lineage>
</organism>
<name>A0A561B989_9ACTN</name>
<feature type="compositionally biased region" description="Polar residues" evidence="1">
    <location>
        <begin position="57"/>
        <end position="74"/>
    </location>
</feature>
<dbReference type="InterPro" id="IPR019546">
    <property type="entry name" value="TAT_signal_bac_arc"/>
</dbReference>
<reference evidence="3 4" key="1">
    <citation type="submission" date="2019-06" db="EMBL/GenBank/DDBJ databases">
        <title>Sequencing the genomes of 1000 actinobacteria strains.</title>
        <authorList>
            <person name="Klenk H.-P."/>
        </authorList>
    </citation>
    <scope>NUCLEOTIDE SEQUENCE [LARGE SCALE GENOMIC DNA]</scope>
    <source>
        <strain evidence="3 4">DSM 24683</strain>
    </source>
</reference>
<protein>
    <submittedName>
        <fullName evidence="3">Secreted protein</fullName>
    </submittedName>
</protein>